<keyword evidence="3" id="KW-0053">Apoptosis</keyword>
<evidence type="ECO:0000313" key="12">
    <source>
        <dbReference type="WBParaSite" id="MhA1_Contig353.frz3.gene44"/>
    </source>
</evidence>
<dbReference type="GO" id="GO:0005634">
    <property type="term" value="C:nucleus"/>
    <property type="evidence" value="ECO:0007669"/>
    <property type="project" value="UniProtKB-SubCell"/>
</dbReference>
<feature type="region of interest" description="Disordered" evidence="9">
    <location>
        <begin position="145"/>
        <end position="179"/>
    </location>
</feature>
<comment type="similarity">
    <text evidence="2">Belongs to the AXUD1 family.</text>
</comment>
<dbReference type="GO" id="GO:0006915">
    <property type="term" value="P:apoptotic process"/>
    <property type="evidence" value="ECO:0007669"/>
    <property type="project" value="UniProtKB-KW"/>
</dbReference>
<keyword evidence="4" id="KW-0805">Transcription regulation</keyword>
<dbReference type="GO" id="GO:0000981">
    <property type="term" value="F:DNA-binding transcription factor activity, RNA polymerase II-specific"/>
    <property type="evidence" value="ECO:0007669"/>
    <property type="project" value="TreeGrafter"/>
</dbReference>
<evidence type="ECO:0000256" key="5">
    <source>
        <dbReference type="ARBA" id="ARBA00023125"/>
    </source>
</evidence>
<comment type="subcellular location">
    <subcellularLocation>
        <location evidence="1">Nucleus</location>
    </subcellularLocation>
</comment>
<evidence type="ECO:0000256" key="4">
    <source>
        <dbReference type="ARBA" id="ARBA00023015"/>
    </source>
</evidence>
<dbReference type="AlphaFoldDB" id="A0A1I8BPG6"/>
<keyword evidence="7" id="KW-0804">Transcription</keyword>
<dbReference type="InterPro" id="IPR023260">
    <property type="entry name" value="Cys/Ser-rich_nuc_prot"/>
</dbReference>
<keyword evidence="8" id="KW-0539">Nucleus</keyword>
<keyword evidence="5" id="KW-0238">DNA-binding</keyword>
<dbReference type="Proteomes" id="UP000095281">
    <property type="component" value="Unplaced"/>
</dbReference>
<feature type="region of interest" description="Disordered" evidence="9">
    <location>
        <begin position="1"/>
        <end position="48"/>
    </location>
</feature>
<dbReference type="WBParaSite" id="MhA1_Contig353.frz3.gene44">
    <property type="protein sequence ID" value="MhA1_Contig353.frz3.gene44"/>
    <property type="gene ID" value="MhA1_Contig353.frz3.gene44"/>
</dbReference>
<reference evidence="12" key="1">
    <citation type="submission" date="2016-11" db="UniProtKB">
        <authorList>
            <consortium name="WormBaseParasite"/>
        </authorList>
    </citation>
    <scope>IDENTIFICATION</scope>
</reference>
<evidence type="ECO:0000256" key="7">
    <source>
        <dbReference type="ARBA" id="ARBA00023163"/>
    </source>
</evidence>
<dbReference type="OMA" id="CECARHG"/>
<name>A0A1I8BPG6_MELHA</name>
<evidence type="ECO:0000256" key="8">
    <source>
        <dbReference type="ARBA" id="ARBA00023242"/>
    </source>
</evidence>
<proteinExistence type="inferred from homology"/>
<dbReference type="Pfam" id="PF16019">
    <property type="entry name" value="CSRNP_N"/>
    <property type="match status" value="1"/>
</dbReference>
<sequence length="318" mass="36173">MNRQKLPSSSKVKKARKVSVCALLPPSDGSDEEKDVKMDHQQLPTSSKVSVCALVPPSDESNEESVDAKPKNSVKFGSIEVYKFGFAQGVDTVPSNGCVSLGMERHHHEKHTFTVDEYSLYKQAENKIKYQNWFFTSQKLEESLKEEKEKKERPPKKKRKIVADKALEQSTSNSEDEFGVSGEEYFEDCKVYEPLRKAILEESGVVIDQNVTLNTHSIHKSRVKCGCQCRGGKCLPNKCECARHGIKCQVENTQFFKVDYISETSPTMGYPCRCTAKSCKNPEGRTELNLLRIRTHFHQTMMRLRDAKRRFGNASLYD</sequence>
<dbReference type="PRINTS" id="PR02031">
    <property type="entry name" value="CYSSERRICHNP"/>
</dbReference>
<accession>A0A1I8BPG6</accession>
<keyword evidence="11" id="KW-1185">Reference proteome</keyword>
<evidence type="ECO:0000313" key="11">
    <source>
        <dbReference type="Proteomes" id="UP000095281"/>
    </source>
</evidence>
<evidence type="ECO:0000256" key="2">
    <source>
        <dbReference type="ARBA" id="ARBA00008548"/>
    </source>
</evidence>
<dbReference type="PANTHER" id="PTHR13580">
    <property type="entry name" value="TGF-BETA INDUCED APOPTOSIS PROTEIN"/>
    <property type="match status" value="1"/>
</dbReference>
<evidence type="ECO:0000256" key="9">
    <source>
        <dbReference type="SAM" id="MobiDB-lite"/>
    </source>
</evidence>
<dbReference type="InterPro" id="IPR031972">
    <property type="entry name" value="CSRNP_N"/>
</dbReference>
<evidence type="ECO:0000256" key="3">
    <source>
        <dbReference type="ARBA" id="ARBA00022703"/>
    </source>
</evidence>
<feature type="domain" description="Cysteine/serine-rich nuclear protein N-terminal" evidence="10">
    <location>
        <begin position="70"/>
        <end position="305"/>
    </location>
</feature>
<dbReference type="GO" id="GO:0043565">
    <property type="term" value="F:sequence-specific DNA binding"/>
    <property type="evidence" value="ECO:0007669"/>
    <property type="project" value="TreeGrafter"/>
</dbReference>
<evidence type="ECO:0000259" key="10">
    <source>
        <dbReference type="Pfam" id="PF16019"/>
    </source>
</evidence>
<evidence type="ECO:0000256" key="1">
    <source>
        <dbReference type="ARBA" id="ARBA00004123"/>
    </source>
</evidence>
<protein>
    <submittedName>
        <fullName evidence="12">CSRNP_N domain-containing protein</fullName>
    </submittedName>
</protein>
<dbReference type="PANTHER" id="PTHR13580:SF9">
    <property type="entry name" value="AXIN1 UP-REGULATED 1, ISOFORM A"/>
    <property type="match status" value="1"/>
</dbReference>
<evidence type="ECO:0000256" key="6">
    <source>
        <dbReference type="ARBA" id="ARBA00023159"/>
    </source>
</evidence>
<organism evidence="11 12">
    <name type="scientific">Meloidogyne hapla</name>
    <name type="common">Root-knot nematode worm</name>
    <dbReference type="NCBI Taxonomy" id="6305"/>
    <lineage>
        <taxon>Eukaryota</taxon>
        <taxon>Metazoa</taxon>
        <taxon>Ecdysozoa</taxon>
        <taxon>Nematoda</taxon>
        <taxon>Chromadorea</taxon>
        <taxon>Rhabditida</taxon>
        <taxon>Tylenchina</taxon>
        <taxon>Tylenchomorpha</taxon>
        <taxon>Tylenchoidea</taxon>
        <taxon>Meloidogynidae</taxon>
        <taxon>Meloidogyninae</taxon>
        <taxon>Meloidogyne</taxon>
    </lineage>
</organism>
<keyword evidence="6" id="KW-0010">Activator</keyword>